<accession>A0A3M7SRZ4</accession>
<dbReference type="Proteomes" id="UP000276133">
    <property type="component" value="Unassembled WGS sequence"/>
</dbReference>
<sequence length="148" mass="18013">MDYILYSLFDDNQQENLKKTYIIFRKNYQIHLIKSILFLPIILNLKHFSGTIHIETYHKLVERLLNLTNASKKLVLKLRLKEKEVVEVQEKRKLRMRNQVAHLRVFYQYCLVKNWFKEHNFPWCPRPPDLNPILNLWAYIDTNFLIIG</sequence>
<evidence type="ECO:0000313" key="1">
    <source>
        <dbReference type="EMBL" id="RNA38479.1"/>
    </source>
</evidence>
<organism evidence="1 2">
    <name type="scientific">Brachionus plicatilis</name>
    <name type="common">Marine rotifer</name>
    <name type="synonym">Brachionus muelleri</name>
    <dbReference type="NCBI Taxonomy" id="10195"/>
    <lineage>
        <taxon>Eukaryota</taxon>
        <taxon>Metazoa</taxon>
        <taxon>Spiralia</taxon>
        <taxon>Gnathifera</taxon>
        <taxon>Rotifera</taxon>
        <taxon>Eurotatoria</taxon>
        <taxon>Monogononta</taxon>
        <taxon>Pseudotrocha</taxon>
        <taxon>Ploima</taxon>
        <taxon>Brachionidae</taxon>
        <taxon>Brachionus</taxon>
    </lineage>
</organism>
<reference evidence="1 2" key="1">
    <citation type="journal article" date="2018" name="Sci. Rep.">
        <title>Genomic signatures of local adaptation to the degree of environmental predictability in rotifers.</title>
        <authorList>
            <person name="Franch-Gras L."/>
            <person name="Hahn C."/>
            <person name="Garcia-Roger E.M."/>
            <person name="Carmona M.J."/>
            <person name="Serra M."/>
            <person name="Gomez A."/>
        </authorList>
    </citation>
    <scope>NUCLEOTIDE SEQUENCE [LARGE SCALE GENOMIC DNA]</scope>
    <source>
        <strain evidence="1">HYR1</strain>
    </source>
</reference>
<keyword evidence="2" id="KW-1185">Reference proteome</keyword>
<proteinExistence type="predicted"/>
<comment type="caution">
    <text evidence="1">The sequence shown here is derived from an EMBL/GenBank/DDBJ whole genome shotgun (WGS) entry which is preliminary data.</text>
</comment>
<dbReference type="EMBL" id="REGN01000865">
    <property type="protein sequence ID" value="RNA38479.1"/>
    <property type="molecule type" value="Genomic_DNA"/>
</dbReference>
<protein>
    <submittedName>
        <fullName evidence="1">Uncharacterized protein</fullName>
    </submittedName>
</protein>
<dbReference type="AlphaFoldDB" id="A0A3M7SRZ4"/>
<name>A0A3M7SRZ4_BRAPC</name>
<gene>
    <name evidence="1" type="ORF">BpHYR1_048891</name>
</gene>
<evidence type="ECO:0000313" key="2">
    <source>
        <dbReference type="Proteomes" id="UP000276133"/>
    </source>
</evidence>